<dbReference type="InterPro" id="IPR029063">
    <property type="entry name" value="SAM-dependent_MTases_sf"/>
</dbReference>
<dbReference type="InterPro" id="IPR015507">
    <property type="entry name" value="rRNA-MeTfrase_E"/>
</dbReference>
<evidence type="ECO:0000313" key="13">
    <source>
        <dbReference type="EMBL" id="KAJ1928839.1"/>
    </source>
</evidence>
<comment type="similarity">
    <text evidence="8">Belongs to the class I-like SAM-binding methyltransferase superfamily. RNA methyltransferase RlmE family. SPB1 subfamily.</text>
</comment>
<dbReference type="OrthoDB" id="1287559at2759"/>
<name>A0A9W8AG77_9FUNG</name>
<evidence type="ECO:0000256" key="7">
    <source>
        <dbReference type="ARBA" id="ARBA00023242"/>
    </source>
</evidence>
<feature type="region of interest" description="Disordered" evidence="9">
    <location>
        <begin position="328"/>
        <end position="379"/>
    </location>
</feature>
<dbReference type="Pfam" id="PF11861">
    <property type="entry name" value="DUF3381"/>
    <property type="match status" value="1"/>
</dbReference>
<feature type="domain" description="DUF3381" evidence="12">
    <location>
        <begin position="235"/>
        <end position="383"/>
    </location>
</feature>
<protein>
    <submittedName>
        <fullName evidence="13">AdoMet-dependent rRNA methyltransferase spb1</fullName>
    </submittedName>
</protein>
<keyword evidence="2 8" id="KW-0690">Ribosome biogenesis</keyword>
<evidence type="ECO:0000256" key="1">
    <source>
        <dbReference type="ARBA" id="ARBA00004604"/>
    </source>
</evidence>
<organism evidence="13 14">
    <name type="scientific">Tieghemiomyces parasiticus</name>
    <dbReference type="NCBI Taxonomy" id="78921"/>
    <lineage>
        <taxon>Eukaryota</taxon>
        <taxon>Fungi</taxon>
        <taxon>Fungi incertae sedis</taxon>
        <taxon>Zoopagomycota</taxon>
        <taxon>Kickxellomycotina</taxon>
        <taxon>Dimargaritomycetes</taxon>
        <taxon>Dimargaritales</taxon>
        <taxon>Dimargaritaceae</taxon>
        <taxon>Tieghemiomyces</taxon>
    </lineage>
</organism>
<dbReference type="InterPro" id="IPR024576">
    <property type="entry name" value="rRNA_MeTfrase_Spb1_DUF3381"/>
</dbReference>
<evidence type="ECO:0000256" key="9">
    <source>
        <dbReference type="SAM" id="MobiDB-lite"/>
    </source>
</evidence>
<dbReference type="InterPro" id="IPR050082">
    <property type="entry name" value="RNA_methyltr_RlmE"/>
</dbReference>
<feature type="domain" description="Ribosomal RNA methyltransferase SPB1-like C-terminal" evidence="11">
    <location>
        <begin position="626"/>
        <end position="845"/>
    </location>
</feature>
<feature type="compositionally biased region" description="Acidic residues" evidence="9">
    <location>
        <begin position="539"/>
        <end position="550"/>
    </location>
</feature>
<evidence type="ECO:0000259" key="11">
    <source>
        <dbReference type="Pfam" id="PF07780"/>
    </source>
</evidence>
<gene>
    <name evidence="13" type="primary">SPB1_1</name>
    <name evidence="13" type="ORF">IWQ60_001691</name>
</gene>
<keyword evidence="3 8" id="KW-0698">rRNA processing</keyword>
<dbReference type="HAMAP" id="MF_03163">
    <property type="entry name" value="RNA_methyltr_E_SPB1"/>
    <property type="match status" value="1"/>
</dbReference>
<dbReference type="GO" id="GO:0008650">
    <property type="term" value="F:rRNA (uridine-2'-O-)-methyltransferase activity"/>
    <property type="evidence" value="ECO:0007669"/>
    <property type="project" value="TreeGrafter"/>
</dbReference>
<feature type="binding site" evidence="8">
    <location>
        <position position="56"/>
    </location>
    <ligand>
        <name>S-adenosyl-L-methionine</name>
        <dbReference type="ChEBI" id="CHEBI:59789"/>
    </ligand>
</feature>
<keyword evidence="4 8" id="KW-0489">Methyltransferase</keyword>
<comment type="caution">
    <text evidence="13">The sequence shown here is derived from an EMBL/GenBank/DDBJ whole genome shotgun (WGS) entry which is preliminary data.</text>
</comment>
<proteinExistence type="inferred from homology"/>
<feature type="region of interest" description="Disordered" evidence="9">
    <location>
        <begin position="835"/>
        <end position="854"/>
    </location>
</feature>
<dbReference type="PANTHER" id="PTHR10920">
    <property type="entry name" value="RIBOSOMAL RNA METHYLTRANSFERASE"/>
    <property type="match status" value="1"/>
</dbReference>
<feature type="region of interest" description="Disordered" evidence="9">
    <location>
        <begin position="492"/>
        <end position="586"/>
    </location>
</feature>
<reference evidence="13" key="1">
    <citation type="submission" date="2022-07" db="EMBL/GenBank/DDBJ databases">
        <title>Phylogenomic reconstructions and comparative analyses of Kickxellomycotina fungi.</title>
        <authorList>
            <person name="Reynolds N.K."/>
            <person name="Stajich J.E."/>
            <person name="Barry K."/>
            <person name="Grigoriev I.V."/>
            <person name="Crous P."/>
            <person name="Smith M.E."/>
        </authorList>
    </citation>
    <scope>NUCLEOTIDE SEQUENCE</scope>
    <source>
        <strain evidence="13">RSA 861</strain>
    </source>
</reference>
<evidence type="ECO:0000256" key="4">
    <source>
        <dbReference type="ARBA" id="ARBA00022603"/>
    </source>
</evidence>
<dbReference type="Proteomes" id="UP001150569">
    <property type="component" value="Unassembled WGS sequence"/>
</dbReference>
<evidence type="ECO:0000256" key="5">
    <source>
        <dbReference type="ARBA" id="ARBA00022679"/>
    </source>
</evidence>
<evidence type="ECO:0000313" key="14">
    <source>
        <dbReference type="Proteomes" id="UP001150569"/>
    </source>
</evidence>
<keyword evidence="6 8" id="KW-0949">S-adenosyl-L-methionine</keyword>
<keyword evidence="7 8" id="KW-0539">Nucleus</keyword>
<dbReference type="GO" id="GO:0000463">
    <property type="term" value="P:maturation of LSU-rRNA from tricistronic rRNA transcript (SSU-rRNA, 5.8S rRNA, LSU-rRNA)"/>
    <property type="evidence" value="ECO:0007669"/>
    <property type="project" value="TreeGrafter"/>
</dbReference>
<feature type="binding site" evidence="8">
    <location>
        <position position="92"/>
    </location>
    <ligand>
        <name>S-adenosyl-L-methionine</name>
        <dbReference type="ChEBI" id="CHEBI:59789"/>
    </ligand>
</feature>
<dbReference type="GO" id="GO:0016435">
    <property type="term" value="F:rRNA (guanine) methyltransferase activity"/>
    <property type="evidence" value="ECO:0007669"/>
    <property type="project" value="TreeGrafter"/>
</dbReference>
<sequence>MGFSKATGKGRLDKYYHLAKDQGYRARSAFKLIQLNKKYNFLGSSRCVVDLCAAPGGWLQVAKKYMPVSSLLIGVDLTAIKPIPGVITFQSDITSEKCRAQLRAELKTWKADVVLHDGAPNVGTAWAQDAFSQAELTLMSLKLAVEFLGQGGIFVTKVFRSKDYNNLMWVFKQLFRKVEATKPPSSRNVSAEIFVVCRDFIAPRRIDPRFLDPAYVFQELETEVAGPTVNILRPDKHIRARDGYEEGNYTMFKTMDALDYLRSTNPTDILARYNALTFDTESSRALLEMPVTNSEIPELCKDLKVLGRGDFRSLMKWHAAVSRKHSDLVGHGVAGQKRAREEGEESEEEEEEEDLDQLAKSALNRQKRERRRANEKKQRTIMRLQLDMATPVDLADTSGDKSRSLFDLKGAEKRVDIRKLRKADIESIDVDELEMSSDGEYLYDPTTNDGIEVDEDYGPDSEDELGNLEEELDHMYDEYTRMKRDRDARLRVEQARLQEEEFTGFGDRPADSDGDADSDENYDRNAPYPGGRPTHGDSSDSDDSDDDDDEAHGNAVSDDETEMPIARARTQKRKGPLTVHLDEEESAEAKAAIQAGRLPGKAALWFNQPMFQGLDDEAEASEDAMDEDEIEEVAISSAAEDDQDQDKIEMVPRQPEAPARDPSLILDTPEAMTLAYALANGQMTKNDLLNQGFHRWAFNDTEGLPDWFVHDERRHRKPNLPVTKEAVRILREKQRAIDARPIKKVAEAKSRKKFKASQRLAKVQSKANHVADNDDLTEREKSKAINQLLKKSTNPQGKEQKKVSLVVAKGKNRGVQGRPQGVKGRYKMVDARMKKEMRATKRKAKKAQKGRKKN</sequence>
<feature type="compositionally biased region" description="Acidic residues" evidence="9">
    <location>
        <begin position="451"/>
        <end position="465"/>
    </location>
</feature>
<evidence type="ECO:0000256" key="2">
    <source>
        <dbReference type="ARBA" id="ARBA00022517"/>
    </source>
</evidence>
<feature type="compositionally biased region" description="Acidic residues" evidence="9">
    <location>
        <begin position="342"/>
        <end position="356"/>
    </location>
</feature>
<accession>A0A9W8AG77</accession>
<keyword evidence="5 8" id="KW-0808">Transferase</keyword>
<feature type="binding site" evidence="8">
    <location>
        <position position="117"/>
    </location>
    <ligand>
        <name>S-adenosyl-L-methionine</name>
        <dbReference type="ChEBI" id="CHEBI:59789"/>
    </ligand>
</feature>
<dbReference type="InterPro" id="IPR002877">
    <property type="entry name" value="RNA_MeTrfase_FtsJ_dom"/>
</dbReference>
<dbReference type="EMBL" id="JANBPT010000057">
    <property type="protein sequence ID" value="KAJ1928839.1"/>
    <property type="molecule type" value="Genomic_DNA"/>
</dbReference>
<feature type="binding site" evidence="8">
    <location>
        <position position="76"/>
    </location>
    <ligand>
        <name>S-adenosyl-L-methionine</name>
        <dbReference type="ChEBI" id="CHEBI:59789"/>
    </ligand>
</feature>
<dbReference type="GO" id="GO:0000466">
    <property type="term" value="P:maturation of 5.8S rRNA from tricistronic rRNA transcript (SSU-rRNA, 5.8S rRNA, LSU-rRNA)"/>
    <property type="evidence" value="ECO:0007669"/>
    <property type="project" value="TreeGrafter"/>
</dbReference>
<dbReference type="Gene3D" id="3.40.50.150">
    <property type="entry name" value="Vaccinia Virus protein VP39"/>
    <property type="match status" value="1"/>
</dbReference>
<dbReference type="FunFam" id="3.40.50.150:FF:000004">
    <property type="entry name" value="AdoMet-dependent rRNA methyltransferase SPB1"/>
    <property type="match status" value="1"/>
</dbReference>
<feature type="binding site" evidence="8">
    <location>
        <position position="58"/>
    </location>
    <ligand>
        <name>S-adenosyl-L-methionine</name>
        <dbReference type="ChEBI" id="CHEBI:59789"/>
    </ligand>
</feature>
<evidence type="ECO:0000256" key="6">
    <source>
        <dbReference type="ARBA" id="ARBA00022691"/>
    </source>
</evidence>
<dbReference type="InterPro" id="IPR028589">
    <property type="entry name" value="SPB1-like"/>
</dbReference>
<feature type="active site" description="Proton acceptor" evidence="8">
    <location>
        <position position="157"/>
    </location>
</feature>
<evidence type="ECO:0000259" key="12">
    <source>
        <dbReference type="Pfam" id="PF11861"/>
    </source>
</evidence>
<dbReference type="InterPro" id="IPR012920">
    <property type="entry name" value="rRNA_MeTfrase_SPB1-like_C"/>
</dbReference>
<dbReference type="HAMAP" id="MF_01547">
    <property type="entry name" value="RNA_methyltr_E"/>
    <property type="match status" value="1"/>
</dbReference>
<dbReference type="Pfam" id="PF07780">
    <property type="entry name" value="Spb1_C"/>
    <property type="match status" value="1"/>
</dbReference>
<feature type="compositionally biased region" description="Basic residues" evidence="9">
    <location>
        <begin position="365"/>
        <end position="374"/>
    </location>
</feature>
<dbReference type="SUPFAM" id="SSF53335">
    <property type="entry name" value="S-adenosyl-L-methionine-dependent methyltransferases"/>
    <property type="match status" value="1"/>
</dbReference>
<dbReference type="AlphaFoldDB" id="A0A9W8AG77"/>
<dbReference type="GO" id="GO:0030687">
    <property type="term" value="C:preribosome, large subunit precursor"/>
    <property type="evidence" value="ECO:0007669"/>
    <property type="project" value="TreeGrafter"/>
</dbReference>
<keyword evidence="14" id="KW-1185">Reference proteome</keyword>
<dbReference type="GO" id="GO:0005730">
    <property type="term" value="C:nucleolus"/>
    <property type="evidence" value="ECO:0007669"/>
    <property type="project" value="UniProtKB-SubCell"/>
</dbReference>
<evidence type="ECO:0000256" key="8">
    <source>
        <dbReference type="HAMAP-Rule" id="MF_03163"/>
    </source>
</evidence>
<evidence type="ECO:0000259" key="10">
    <source>
        <dbReference type="Pfam" id="PF01728"/>
    </source>
</evidence>
<dbReference type="PANTHER" id="PTHR10920:SF13">
    <property type="entry name" value="PRE-RRNA 2'-O-RIBOSE RNA METHYLTRANSFERASE FTSJ3"/>
    <property type="match status" value="1"/>
</dbReference>
<comment type="subcellular location">
    <subcellularLocation>
        <location evidence="1 8">Nucleus</location>
        <location evidence="1 8">Nucleolus</location>
    </subcellularLocation>
</comment>
<evidence type="ECO:0000256" key="3">
    <source>
        <dbReference type="ARBA" id="ARBA00022552"/>
    </source>
</evidence>
<feature type="domain" description="Ribosomal RNA methyltransferase FtsJ" evidence="10">
    <location>
        <begin position="24"/>
        <end position="200"/>
    </location>
</feature>
<feature type="compositionally biased region" description="Basic residues" evidence="9">
    <location>
        <begin position="840"/>
        <end position="854"/>
    </location>
</feature>
<feature type="region of interest" description="Disordered" evidence="9">
    <location>
        <begin position="437"/>
        <end position="465"/>
    </location>
</feature>
<dbReference type="Pfam" id="PF01728">
    <property type="entry name" value="FtsJ"/>
    <property type="match status" value="1"/>
</dbReference>